<dbReference type="Proteomes" id="UP001595377">
    <property type="component" value="Unassembled WGS sequence"/>
</dbReference>
<accession>A0ABV7DQ63</accession>
<evidence type="ECO:0000313" key="1">
    <source>
        <dbReference type="EMBL" id="MFC3076383.1"/>
    </source>
</evidence>
<organism evidence="1 2">
    <name type="scientific">Shinella pollutisoli</name>
    <dbReference type="NCBI Taxonomy" id="2250594"/>
    <lineage>
        <taxon>Bacteria</taxon>
        <taxon>Pseudomonadati</taxon>
        <taxon>Pseudomonadota</taxon>
        <taxon>Alphaproteobacteria</taxon>
        <taxon>Hyphomicrobiales</taxon>
        <taxon>Rhizobiaceae</taxon>
        <taxon>Shinella</taxon>
    </lineage>
</organism>
<gene>
    <name evidence="1" type="ORF">ACFOHH_24940</name>
</gene>
<evidence type="ECO:0000313" key="2">
    <source>
        <dbReference type="Proteomes" id="UP001595377"/>
    </source>
</evidence>
<protein>
    <submittedName>
        <fullName evidence="1">Uncharacterized protein</fullName>
    </submittedName>
</protein>
<dbReference type="EMBL" id="JBHRSP010000054">
    <property type="protein sequence ID" value="MFC3076383.1"/>
    <property type="molecule type" value="Genomic_DNA"/>
</dbReference>
<keyword evidence="2" id="KW-1185">Reference proteome</keyword>
<sequence>MNRTRPALPTWPLALLAAGAVALVSGLAFAGWLRHGSDILLGLAESGMSWCF</sequence>
<comment type="caution">
    <text evidence="1">The sequence shown here is derived from an EMBL/GenBank/DDBJ whole genome shotgun (WGS) entry which is preliminary data.</text>
</comment>
<name>A0ABV7DQ63_9HYPH</name>
<proteinExistence type="predicted"/>
<reference evidence="2" key="1">
    <citation type="journal article" date="2019" name="Int. J. Syst. Evol. Microbiol.">
        <title>The Global Catalogue of Microorganisms (GCM) 10K type strain sequencing project: providing services to taxonomists for standard genome sequencing and annotation.</title>
        <authorList>
            <consortium name="The Broad Institute Genomics Platform"/>
            <consortium name="The Broad Institute Genome Sequencing Center for Infectious Disease"/>
            <person name="Wu L."/>
            <person name="Ma J."/>
        </authorList>
    </citation>
    <scope>NUCLEOTIDE SEQUENCE [LARGE SCALE GENOMIC DNA]</scope>
    <source>
        <strain evidence="2">KCTC 52677</strain>
    </source>
</reference>
<dbReference type="RefSeq" id="WP_257318128.1">
    <property type="nucleotide sequence ID" value="NZ_JANFDG010000041.1"/>
</dbReference>